<organism evidence="1">
    <name type="scientific">Albugo laibachii Nc14</name>
    <dbReference type="NCBI Taxonomy" id="890382"/>
    <lineage>
        <taxon>Eukaryota</taxon>
        <taxon>Sar</taxon>
        <taxon>Stramenopiles</taxon>
        <taxon>Oomycota</taxon>
        <taxon>Peronosporomycetes</taxon>
        <taxon>Albuginales</taxon>
        <taxon>Albuginaceae</taxon>
        <taxon>Albugo</taxon>
    </lineage>
</organism>
<protein>
    <submittedName>
        <fullName evidence="1">AlNc14C52G4069 protein</fullName>
    </submittedName>
</protein>
<accession>F0WBM4</accession>
<evidence type="ECO:0000313" key="1">
    <source>
        <dbReference type="EMBL" id="CCA18551.1"/>
    </source>
</evidence>
<sequence>MVSGWHSDLLRDELDVRIASAANRTDHSSEVFVTPLFENRFDAKQRRQRVLELFYAFIEHCLADPRCNLVCDAKLVILVPRCFSARDKRSIFVLDHGWNIHLIRSARSR</sequence>
<name>F0WBM4_9STRA</name>
<dbReference type="HOGENOM" id="CLU_2188877_0_0_1"/>
<dbReference type="AlphaFoldDB" id="F0WBM4"/>
<reference evidence="1" key="1">
    <citation type="journal article" date="2011" name="PLoS Biol.">
        <title>Gene gain and loss during evolution of obligate parasitism in the white rust pathogen of Arabidopsis thaliana.</title>
        <authorList>
            <person name="Kemen E."/>
            <person name="Gardiner A."/>
            <person name="Schultz-Larsen T."/>
            <person name="Kemen A.C."/>
            <person name="Balmuth A.L."/>
            <person name="Robert-Seilaniantz A."/>
            <person name="Bailey K."/>
            <person name="Holub E."/>
            <person name="Studholme D.J."/>
            <person name="Maclean D."/>
            <person name="Jones J.D."/>
        </authorList>
    </citation>
    <scope>NUCLEOTIDE SEQUENCE</scope>
</reference>
<proteinExistence type="predicted"/>
<reference evidence="1" key="2">
    <citation type="submission" date="2011-02" db="EMBL/GenBank/DDBJ databases">
        <authorList>
            <person name="MacLean D."/>
        </authorList>
    </citation>
    <scope>NUCLEOTIDE SEQUENCE</scope>
</reference>
<gene>
    <name evidence="1" type="primary">AlNc14C52G4069</name>
    <name evidence="1" type="ORF">ALNC14_046940</name>
</gene>
<dbReference type="EMBL" id="FR824097">
    <property type="protein sequence ID" value="CCA18551.1"/>
    <property type="molecule type" value="Genomic_DNA"/>
</dbReference>